<dbReference type="EMBL" id="CM009296">
    <property type="protein sequence ID" value="PNT27275.1"/>
    <property type="molecule type" value="Genomic_DNA"/>
</dbReference>
<proteinExistence type="predicted"/>
<organism evidence="2 3">
    <name type="scientific">Populus trichocarpa</name>
    <name type="common">Western balsam poplar</name>
    <name type="synonym">Populus balsamifera subsp. trichocarpa</name>
    <dbReference type="NCBI Taxonomy" id="3694"/>
    <lineage>
        <taxon>Eukaryota</taxon>
        <taxon>Viridiplantae</taxon>
        <taxon>Streptophyta</taxon>
        <taxon>Embryophyta</taxon>
        <taxon>Tracheophyta</taxon>
        <taxon>Spermatophyta</taxon>
        <taxon>Magnoliopsida</taxon>
        <taxon>eudicotyledons</taxon>
        <taxon>Gunneridae</taxon>
        <taxon>Pentapetalae</taxon>
        <taxon>rosids</taxon>
        <taxon>fabids</taxon>
        <taxon>Malpighiales</taxon>
        <taxon>Salicaceae</taxon>
        <taxon>Saliceae</taxon>
        <taxon>Populus</taxon>
    </lineage>
</organism>
<keyword evidence="3" id="KW-1185">Reference proteome</keyword>
<evidence type="ECO:0000313" key="3">
    <source>
        <dbReference type="Proteomes" id="UP000006729"/>
    </source>
</evidence>
<gene>
    <name evidence="2" type="ORF">POPTR_007G054300</name>
</gene>
<sequence length="163" mass="17651">MELDFACLMGIIGVFAGDVGSGISEGFNTRSAALRHLNRVLEERMLVVPTAGWLSGVVIGGKYGGLFSWLLTLQRRVLDGACPSSDLVNAVNSWMLGSERRSLAVCYMGWLPVTSLSMGCMPRLGCFSRFVFAAMAELAVMLCPKITFLVLTVIFVYGYASYG</sequence>
<accession>A0A2K1ZPR6</accession>
<dbReference type="Proteomes" id="UP000006729">
    <property type="component" value="Chromosome 7"/>
</dbReference>
<reference evidence="2 3" key="1">
    <citation type="journal article" date="2006" name="Science">
        <title>The genome of black cottonwood, Populus trichocarpa (Torr. &amp; Gray).</title>
        <authorList>
            <person name="Tuskan G.A."/>
            <person name="Difazio S."/>
            <person name="Jansson S."/>
            <person name="Bohlmann J."/>
            <person name="Grigoriev I."/>
            <person name="Hellsten U."/>
            <person name="Putnam N."/>
            <person name="Ralph S."/>
            <person name="Rombauts S."/>
            <person name="Salamov A."/>
            <person name="Schein J."/>
            <person name="Sterck L."/>
            <person name="Aerts A."/>
            <person name="Bhalerao R.R."/>
            <person name="Bhalerao R.P."/>
            <person name="Blaudez D."/>
            <person name="Boerjan W."/>
            <person name="Brun A."/>
            <person name="Brunner A."/>
            <person name="Busov V."/>
            <person name="Campbell M."/>
            <person name="Carlson J."/>
            <person name="Chalot M."/>
            <person name="Chapman J."/>
            <person name="Chen G.L."/>
            <person name="Cooper D."/>
            <person name="Coutinho P.M."/>
            <person name="Couturier J."/>
            <person name="Covert S."/>
            <person name="Cronk Q."/>
            <person name="Cunningham R."/>
            <person name="Davis J."/>
            <person name="Degroeve S."/>
            <person name="Dejardin A."/>
            <person name="Depamphilis C."/>
            <person name="Detter J."/>
            <person name="Dirks B."/>
            <person name="Dubchak I."/>
            <person name="Duplessis S."/>
            <person name="Ehlting J."/>
            <person name="Ellis B."/>
            <person name="Gendler K."/>
            <person name="Goodstein D."/>
            <person name="Gribskov M."/>
            <person name="Grimwood J."/>
            <person name="Groover A."/>
            <person name="Gunter L."/>
            <person name="Hamberger B."/>
            <person name="Heinze B."/>
            <person name="Helariutta Y."/>
            <person name="Henrissat B."/>
            <person name="Holligan D."/>
            <person name="Holt R."/>
            <person name="Huang W."/>
            <person name="Islam-Faridi N."/>
            <person name="Jones S."/>
            <person name="Jones-Rhoades M."/>
            <person name="Jorgensen R."/>
            <person name="Joshi C."/>
            <person name="Kangasjarvi J."/>
            <person name="Karlsson J."/>
            <person name="Kelleher C."/>
            <person name="Kirkpatrick R."/>
            <person name="Kirst M."/>
            <person name="Kohler A."/>
            <person name="Kalluri U."/>
            <person name="Larimer F."/>
            <person name="Leebens-Mack J."/>
            <person name="Leple J.C."/>
            <person name="Locascio P."/>
            <person name="Lou Y."/>
            <person name="Lucas S."/>
            <person name="Martin F."/>
            <person name="Montanini B."/>
            <person name="Napoli C."/>
            <person name="Nelson D.R."/>
            <person name="Nelson C."/>
            <person name="Nieminen K."/>
            <person name="Nilsson O."/>
            <person name="Pereda V."/>
            <person name="Peter G."/>
            <person name="Philippe R."/>
            <person name="Pilate G."/>
            <person name="Poliakov A."/>
            <person name="Razumovskaya J."/>
            <person name="Richardson P."/>
            <person name="Rinaldi C."/>
            <person name="Ritland K."/>
            <person name="Rouze P."/>
            <person name="Ryaboy D."/>
            <person name="Schmutz J."/>
            <person name="Schrader J."/>
            <person name="Segerman B."/>
            <person name="Shin H."/>
            <person name="Siddiqui A."/>
            <person name="Sterky F."/>
            <person name="Terry A."/>
            <person name="Tsai C.J."/>
            <person name="Uberbacher E."/>
            <person name="Unneberg P."/>
            <person name="Vahala J."/>
            <person name="Wall K."/>
            <person name="Wessler S."/>
            <person name="Yang G."/>
            <person name="Yin T."/>
            <person name="Douglas C."/>
            <person name="Marra M."/>
            <person name="Sandberg G."/>
            <person name="Van de Peer Y."/>
            <person name="Rokhsar D."/>
        </authorList>
    </citation>
    <scope>NUCLEOTIDE SEQUENCE [LARGE SCALE GENOMIC DNA]</scope>
    <source>
        <strain evidence="3">cv. Nisqually</strain>
    </source>
</reference>
<keyword evidence="1" id="KW-1133">Transmembrane helix</keyword>
<protein>
    <submittedName>
        <fullName evidence="2">Uncharacterized protein</fullName>
    </submittedName>
</protein>
<feature type="transmembrane region" description="Helical" evidence="1">
    <location>
        <begin position="50"/>
        <end position="71"/>
    </location>
</feature>
<evidence type="ECO:0000256" key="1">
    <source>
        <dbReference type="SAM" id="Phobius"/>
    </source>
</evidence>
<keyword evidence="1" id="KW-0472">Membrane</keyword>
<keyword evidence="1" id="KW-0812">Transmembrane</keyword>
<evidence type="ECO:0000313" key="2">
    <source>
        <dbReference type="EMBL" id="PNT27275.1"/>
    </source>
</evidence>
<dbReference type="InParanoid" id="A0A2K1ZPR6"/>
<dbReference type="AlphaFoldDB" id="A0A2K1ZPR6"/>
<feature type="transmembrane region" description="Helical" evidence="1">
    <location>
        <begin position="130"/>
        <end position="160"/>
    </location>
</feature>
<name>A0A2K1ZPR6_POPTR</name>